<dbReference type="EMBL" id="JAZGLY010000002">
    <property type="protein sequence ID" value="MEE6186456.1"/>
    <property type="molecule type" value="Genomic_DNA"/>
</dbReference>
<name>A0ABU7RER9_9BACT</name>
<feature type="transmembrane region" description="Helical" evidence="5">
    <location>
        <begin position="12"/>
        <end position="31"/>
    </location>
</feature>
<reference evidence="7 8" key="1">
    <citation type="submission" date="2024-01" db="EMBL/GenBank/DDBJ databases">
        <title>Niabella digestum sp. nov., isolated from waste digestion system.</title>
        <authorList>
            <person name="Zhang L."/>
        </authorList>
    </citation>
    <scope>NUCLEOTIDE SEQUENCE [LARGE SCALE GENOMIC DNA]</scope>
    <source>
        <strain evidence="7 8">A18</strain>
    </source>
</reference>
<dbReference type="SUPFAM" id="SSF53300">
    <property type="entry name" value="vWA-like"/>
    <property type="match status" value="1"/>
</dbReference>
<dbReference type="InterPro" id="IPR036465">
    <property type="entry name" value="vWFA_dom_sf"/>
</dbReference>
<dbReference type="Gene3D" id="3.40.50.410">
    <property type="entry name" value="von Willebrand factor, type A domain"/>
    <property type="match status" value="1"/>
</dbReference>
<dbReference type="PANTHER" id="PTHR22550:SF5">
    <property type="entry name" value="LEUCINE ZIPPER PROTEIN 4"/>
    <property type="match status" value="1"/>
</dbReference>
<gene>
    <name evidence="7" type="ORF">V2H41_04140</name>
</gene>
<feature type="transmembrane region" description="Helical" evidence="5">
    <location>
        <begin position="60"/>
        <end position="78"/>
    </location>
</feature>
<dbReference type="InterPro" id="IPR002035">
    <property type="entry name" value="VWF_A"/>
</dbReference>
<dbReference type="PANTHER" id="PTHR22550">
    <property type="entry name" value="SPORE GERMINATION PROTEIN"/>
    <property type="match status" value="1"/>
</dbReference>
<comment type="caution">
    <text evidence="7">The sequence shown here is derived from an EMBL/GenBank/DDBJ whole genome shotgun (WGS) entry which is preliminary data.</text>
</comment>
<evidence type="ECO:0000259" key="6">
    <source>
        <dbReference type="PROSITE" id="PS50234"/>
    </source>
</evidence>
<keyword evidence="2 5" id="KW-0812">Transmembrane</keyword>
<dbReference type="InterPro" id="IPR024163">
    <property type="entry name" value="Aerotolerance_reg_N"/>
</dbReference>
<evidence type="ECO:0000313" key="8">
    <source>
        <dbReference type="Proteomes" id="UP001357452"/>
    </source>
</evidence>
<evidence type="ECO:0000256" key="5">
    <source>
        <dbReference type="SAM" id="Phobius"/>
    </source>
</evidence>
<keyword evidence="4 5" id="KW-0472">Membrane</keyword>
<protein>
    <submittedName>
        <fullName evidence="7">VWA domain-containing protein</fullName>
    </submittedName>
</protein>
<organism evidence="7 8">
    <name type="scientific">Niabella digestorum</name>
    <dbReference type="NCBI Taxonomy" id="3117701"/>
    <lineage>
        <taxon>Bacteria</taxon>
        <taxon>Pseudomonadati</taxon>
        <taxon>Bacteroidota</taxon>
        <taxon>Chitinophagia</taxon>
        <taxon>Chitinophagales</taxon>
        <taxon>Chitinophagaceae</taxon>
        <taxon>Niabella</taxon>
    </lineage>
</organism>
<dbReference type="Pfam" id="PF07584">
    <property type="entry name" value="BatA"/>
    <property type="match status" value="1"/>
</dbReference>
<sequence>MIYEWLKNIVFVWPENFILLGLIPFLIARYIRNERNHKAALLTSAVNVNTPSTFKTNFRYLPFVLRILALICLIMALARPQHQTDQTHAEGEGIDIVLCMDVSASMLTNDIKPSRFQVAKEVAAEFVKSRPVDRIGLVIFGGESFTKCPITSDKNTLLTQLQSLKIKDGGYLADGTLIGEGLAMAVNRVSKGSSKSRVVILLTDGKEEAPVTRIIDPYTATEIAKAENVKVYCIGLGSTEFMIEQMVKDNAGNTVRNDIDETLLTRIASETGGKYFRATDKASLQAIYSEIDQLEKSKVEIIRYKEIEEMFIPFVLLALGLLFIELLLRFTIFKTFP</sequence>
<dbReference type="PROSITE" id="PS50234">
    <property type="entry name" value="VWFA"/>
    <property type="match status" value="1"/>
</dbReference>
<feature type="domain" description="VWFA" evidence="6">
    <location>
        <begin position="95"/>
        <end position="291"/>
    </location>
</feature>
<evidence type="ECO:0000256" key="4">
    <source>
        <dbReference type="ARBA" id="ARBA00023136"/>
    </source>
</evidence>
<proteinExistence type="predicted"/>
<evidence type="ECO:0000256" key="1">
    <source>
        <dbReference type="ARBA" id="ARBA00022475"/>
    </source>
</evidence>
<dbReference type="InterPro" id="IPR050768">
    <property type="entry name" value="UPF0353/GerABKA_families"/>
</dbReference>
<keyword evidence="3 5" id="KW-1133">Transmembrane helix</keyword>
<keyword evidence="8" id="KW-1185">Reference proteome</keyword>
<accession>A0ABU7RER9</accession>
<evidence type="ECO:0000313" key="7">
    <source>
        <dbReference type="EMBL" id="MEE6186456.1"/>
    </source>
</evidence>
<evidence type="ECO:0000256" key="2">
    <source>
        <dbReference type="ARBA" id="ARBA00022692"/>
    </source>
</evidence>
<evidence type="ECO:0000256" key="3">
    <source>
        <dbReference type="ARBA" id="ARBA00022989"/>
    </source>
</evidence>
<feature type="transmembrane region" description="Helical" evidence="5">
    <location>
        <begin position="310"/>
        <end position="328"/>
    </location>
</feature>
<dbReference type="RefSeq" id="WP_330973865.1">
    <property type="nucleotide sequence ID" value="NZ_JAZGLY010000002.1"/>
</dbReference>
<keyword evidence="1" id="KW-1003">Cell membrane</keyword>
<dbReference type="Proteomes" id="UP001357452">
    <property type="component" value="Unassembled WGS sequence"/>
</dbReference>
<dbReference type="Pfam" id="PF13519">
    <property type="entry name" value="VWA_2"/>
    <property type="match status" value="1"/>
</dbReference>
<dbReference type="SMART" id="SM00327">
    <property type="entry name" value="VWA"/>
    <property type="match status" value="1"/>
</dbReference>